<evidence type="ECO:0008006" key="4">
    <source>
        <dbReference type="Google" id="ProtNLM"/>
    </source>
</evidence>
<keyword evidence="3" id="KW-1185">Reference proteome</keyword>
<dbReference type="InterPro" id="IPR016039">
    <property type="entry name" value="Thiolase-like"/>
</dbReference>
<comment type="caution">
    <text evidence="2">The sequence shown here is derived from an EMBL/GenBank/DDBJ whole genome shotgun (WGS) entry which is preliminary data.</text>
</comment>
<sequence length="449" mass="50087">MRAKLQKLIGMSNAFLESAKQSMNPREYKEQSDTMALRLKCQDIGELLLRWKTYDRPILYFSAPSIMLIRSFRVLSEIKEARCFSHERTKELEIPNMTIRSLQTLEENAPKDHIPSPSTRMQHDYENTTENQRDAIAIVGMSCRYPGGAVDIQDFWGTLALGGKSPDTGGAERCLVRAHSVHWPELFHLGKESVFSLDDLSRVPPLRRFRMVTRITGRAVDDIQDLDPSVFGHKDTPCQKPVAINPETSISSRLIAPLNLAGHCGKNVSGLVGEGNEKRHLRSTHPLLARNVRRQFLSRYASGLTTAVPAALFSGFSALCMHNSVANRLGKPALYSGHTSIIFSAVSRPSPPLVVVATFVHGISTLAYYYLRPTDTFREGFLGVGIVTASVLGLWSRIDVESLLLGVLPIVITGSLFFCTLMNVLVERFGRGICWRQSREFDLEKQTGI</sequence>
<dbReference type="GO" id="GO:0016746">
    <property type="term" value="F:acyltransferase activity"/>
    <property type="evidence" value="ECO:0007669"/>
    <property type="project" value="InterPro"/>
</dbReference>
<keyword evidence="1" id="KW-0812">Transmembrane</keyword>
<name>A0AAN6RFJ7_9PLEO</name>
<protein>
    <recommendedName>
        <fullName evidence="4">Polyketide synthase</fullName>
    </recommendedName>
</protein>
<organism evidence="2 3">
    <name type="scientific">Pseudopithomyces chartarum</name>
    <dbReference type="NCBI Taxonomy" id="1892770"/>
    <lineage>
        <taxon>Eukaryota</taxon>
        <taxon>Fungi</taxon>
        <taxon>Dikarya</taxon>
        <taxon>Ascomycota</taxon>
        <taxon>Pezizomycotina</taxon>
        <taxon>Dothideomycetes</taxon>
        <taxon>Pleosporomycetidae</taxon>
        <taxon>Pleosporales</taxon>
        <taxon>Massarineae</taxon>
        <taxon>Didymosphaeriaceae</taxon>
        <taxon>Pseudopithomyces</taxon>
    </lineage>
</organism>
<dbReference type="EMBL" id="WVTA01000014">
    <property type="protein sequence ID" value="KAK3202103.1"/>
    <property type="molecule type" value="Genomic_DNA"/>
</dbReference>
<proteinExistence type="predicted"/>
<keyword evidence="1" id="KW-0472">Membrane</keyword>
<keyword evidence="1" id="KW-1133">Transmembrane helix</keyword>
<feature type="transmembrane region" description="Helical" evidence="1">
    <location>
        <begin position="404"/>
        <end position="426"/>
    </location>
</feature>
<feature type="transmembrane region" description="Helical" evidence="1">
    <location>
        <begin position="300"/>
        <end position="319"/>
    </location>
</feature>
<evidence type="ECO:0000313" key="3">
    <source>
        <dbReference type="Proteomes" id="UP001280581"/>
    </source>
</evidence>
<evidence type="ECO:0000313" key="2">
    <source>
        <dbReference type="EMBL" id="KAK3202103.1"/>
    </source>
</evidence>
<dbReference type="Proteomes" id="UP001280581">
    <property type="component" value="Unassembled WGS sequence"/>
</dbReference>
<dbReference type="Gene3D" id="3.40.47.10">
    <property type="match status" value="1"/>
</dbReference>
<dbReference type="AlphaFoldDB" id="A0AAN6RFJ7"/>
<evidence type="ECO:0000256" key="1">
    <source>
        <dbReference type="SAM" id="Phobius"/>
    </source>
</evidence>
<feature type="transmembrane region" description="Helical" evidence="1">
    <location>
        <begin position="353"/>
        <end position="371"/>
    </location>
</feature>
<reference evidence="2 3" key="1">
    <citation type="submission" date="2021-02" db="EMBL/GenBank/DDBJ databases">
        <title>Genome assembly of Pseudopithomyces chartarum.</title>
        <authorList>
            <person name="Jauregui R."/>
            <person name="Singh J."/>
            <person name="Voisey C."/>
        </authorList>
    </citation>
    <scope>NUCLEOTIDE SEQUENCE [LARGE SCALE GENOMIC DNA]</scope>
    <source>
        <strain evidence="2 3">AGR01</strain>
    </source>
</reference>
<gene>
    <name evidence="2" type="ORF">GRF29_161g163578</name>
</gene>
<accession>A0AAN6RFJ7</accession>
<feature type="transmembrane region" description="Helical" evidence="1">
    <location>
        <begin position="380"/>
        <end position="398"/>
    </location>
</feature>